<proteinExistence type="predicted"/>
<reference evidence="2" key="2">
    <citation type="journal article" date="2021" name="Microbiome">
        <title>Successional dynamics and alternative stable states in a saline activated sludge microbial community over 9 years.</title>
        <authorList>
            <person name="Wang Y."/>
            <person name="Ye J."/>
            <person name="Ju F."/>
            <person name="Liu L."/>
            <person name="Boyd J.A."/>
            <person name="Deng Y."/>
            <person name="Parks D.H."/>
            <person name="Jiang X."/>
            <person name="Yin X."/>
            <person name="Woodcroft B.J."/>
            <person name="Tyson G.W."/>
            <person name="Hugenholtz P."/>
            <person name="Polz M.F."/>
            <person name="Zhang T."/>
        </authorList>
    </citation>
    <scope>NUCLEOTIDE SEQUENCE</scope>
    <source>
        <strain evidence="2">HKST-UBA11</strain>
    </source>
</reference>
<evidence type="ECO:0000256" key="1">
    <source>
        <dbReference type="SAM" id="Phobius"/>
    </source>
</evidence>
<dbReference type="Proteomes" id="UP000754563">
    <property type="component" value="Unassembled WGS sequence"/>
</dbReference>
<feature type="transmembrane region" description="Helical" evidence="1">
    <location>
        <begin position="17"/>
        <end position="35"/>
    </location>
</feature>
<evidence type="ECO:0000313" key="2">
    <source>
        <dbReference type="EMBL" id="MCA9385990.1"/>
    </source>
</evidence>
<name>A0A955RKN8_9BACT</name>
<sequence>MPTQITLKKPNSNRMKVLIILGILLLSIISGIYLVQNCGQYAETDQSSAEGGCPPGGVPIPGGCHYAKPGVSYDGVSGVNPNHASIEDRDPACNPVDSFQVDVSQYNVCNFTHTQACVQGGWDNTESGCVNSADWECCSPLWFEGQIPERRIALPDGSFPTEKEYYSSDSVQIEGRLEVAECGSIEGWAGTVSDFDAQVDIFFTIGKPYSEGGVVFNPGVTANVGREDGAVICDFLDGKSDGPVVACKECKTDTACNHGFSLNPGDFPTSAIFNGGDISNGTRLYAYGVYNGVVGPLRDAATAKQEFVELSSSCGSGWDGSSDTPPVGSGNITGGGATDPCNVSADFDFDQSIDLNDFGLFASYYSSCSQNTSASECSLGDLTCDQKTGIGDFVEFIKQYANYN</sequence>
<dbReference type="AlphaFoldDB" id="A0A955RKN8"/>
<organism evidence="2 3">
    <name type="scientific">Candidatus Dojkabacteria bacterium</name>
    <dbReference type="NCBI Taxonomy" id="2099670"/>
    <lineage>
        <taxon>Bacteria</taxon>
        <taxon>Candidatus Dojkabacteria</taxon>
    </lineage>
</organism>
<protein>
    <submittedName>
        <fullName evidence="2">Uncharacterized protein</fullName>
    </submittedName>
</protein>
<keyword evidence="1" id="KW-0812">Transmembrane</keyword>
<dbReference type="EMBL" id="JAGQLH010000065">
    <property type="protein sequence ID" value="MCA9385990.1"/>
    <property type="molecule type" value="Genomic_DNA"/>
</dbReference>
<keyword evidence="1" id="KW-1133">Transmembrane helix</keyword>
<gene>
    <name evidence="2" type="ORF">KC717_05070</name>
</gene>
<keyword evidence="1" id="KW-0472">Membrane</keyword>
<accession>A0A955RKN8</accession>
<reference evidence="2" key="1">
    <citation type="submission" date="2020-04" db="EMBL/GenBank/DDBJ databases">
        <authorList>
            <person name="Zhang T."/>
        </authorList>
    </citation>
    <scope>NUCLEOTIDE SEQUENCE</scope>
    <source>
        <strain evidence="2">HKST-UBA11</strain>
    </source>
</reference>
<evidence type="ECO:0000313" key="3">
    <source>
        <dbReference type="Proteomes" id="UP000754563"/>
    </source>
</evidence>
<comment type="caution">
    <text evidence="2">The sequence shown here is derived from an EMBL/GenBank/DDBJ whole genome shotgun (WGS) entry which is preliminary data.</text>
</comment>